<reference evidence="2 3" key="1">
    <citation type="submission" date="2024-01" db="EMBL/GenBank/DDBJ databases">
        <title>The genomes of 5 underutilized Papilionoideae crops provide insights into root nodulation and disease resistance.</title>
        <authorList>
            <person name="Yuan L."/>
        </authorList>
    </citation>
    <scope>NUCLEOTIDE SEQUENCE [LARGE SCALE GENOMIC DNA]</scope>
    <source>
        <strain evidence="2">LY-2023</strain>
        <tissue evidence="2">Leaf</tissue>
    </source>
</reference>
<dbReference type="Proteomes" id="UP001359559">
    <property type="component" value="Unassembled WGS sequence"/>
</dbReference>
<proteinExistence type="predicted"/>
<evidence type="ECO:0000313" key="2">
    <source>
        <dbReference type="EMBL" id="KAK7316735.1"/>
    </source>
</evidence>
<evidence type="ECO:0000313" key="3">
    <source>
        <dbReference type="Proteomes" id="UP001359559"/>
    </source>
</evidence>
<gene>
    <name evidence="2" type="ORF">RJT34_00415</name>
</gene>
<dbReference type="PANTHER" id="PTHR31900">
    <property type="entry name" value="F-BOX/RNI SUPERFAMILY PROTEIN-RELATED"/>
    <property type="match status" value="1"/>
</dbReference>
<dbReference type="EMBL" id="JAYKXN010000001">
    <property type="protein sequence ID" value="KAK7316735.1"/>
    <property type="molecule type" value="Genomic_DNA"/>
</dbReference>
<protein>
    <recommendedName>
        <fullName evidence="1">FBD domain-containing protein</fullName>
    </recommendedName>
</protein>
<dbReference type="Pfam" id="PF08387">
    <property type="entry name" value="FBD"/>
    <property type="match status" value="1"/>
</dbReference>
<dbReference type="PANTHER" id="PTHR31900:SF30">
    <property type="entry name" value="SUPERFAMILY PROTEIN, PUTATIVE-RELATED"/>
    <property type="match status" value="1"/>
</dbReference>
<feature type="domain" description="FBD" evidence="1">
    <location>
        <begin position="93"/>
        <end position="170"/>
    </location>
</feature>
<evidence type="ECO:0000259" key="1">
    <source>
        <dbReference type="SMART" id="SM00579"/>
    </source>
</evidence>
<accession>A0AAN9KF82</accession>
<comment type="caution">
    <text evidence="2">The sequence shown here is derived from an EMBL/GenBank/DDBJ whole genome shotgun (WGS) entry which is preliminary data.</text>
</comment>
<sequence length="171" mass="19997">MVKVLTVCSYVLQVLPTGPKLRMERNMCTKHLTMKLDLHEYELCGISFLLKSCPMLECLTLQLGLGRNLPDDEEVIKSNDDERIWFNNLPAHECLRSTLRFVEVKNFVGTGKELNFLYYLIRCGKVLENINVYVKKGEAIDNEDMAFYCKKEKFLMMTDRASDRLQISFYY</sequence>
<dbReference type="SMART" id="SM00579">
    <property type="entry name" value="FBD"/>
    <property type="match status" value="1"/>
</dbReference>
<name>A0AAN9KF82_CLITE</name>
<dbReference type="InterPro" id="IPR050232">
    <property type="entry name" value="FBL13/AtMIF1-like"/>
</dbReference>
<organism evidence="2 3">
    <name type="scientific">Clitoria ternatea</name>
    <name type="common">Butterfly pea</name>
    <dbReference type="NCBI Taxonomy" id="43366"/>
    <lineage>
        <taxon>Eukaryota</taxon>
        <taxon>Viridiplantae</taxon>
        <taxon>Streptophyta</taxon>
        <taxon>Embryophyta</taxon>
        <taxon>Tracheophyta</taxon>
        <taxon>Spermatophyta</taxon>
        <taxon>Magnoliopsida</taxon>
        <taxon>eudicotyledons</taxon>
        <taxon>Gunneridae</taxon>
        <taxon>Pentapetalae</taxon>
        <taxon>rosids</taxon>
        <taxon>fabids</taxon>
        <taxon>Fabales</taxon>
        <taxon>Fabaceae</taxon>
        <taxon>Papilionoideae</taxon>
        <taxon>50 kb inversion clade</taxon>
        <taxon>NPAAA clade</taxon>
        <taxon>indigoferoid/millettioid clade</taxon>
        <taxon>Phaseoleae</taxon>
        <taxon>Clitoria</taxon>
    </lineage>
</organism>
<dbReference type="InterPro" id="IPR006566">
    <property type="entry name" value="FBD"/>
</dbReference>
<dbReference type="AlphaFoldDB" id="A0AAN9KF82"/>
<keyword evidence="3" id="KW-1185">Reference proteome</keyword>